<evidence type="ECO:0000256" key="1">
    <source>
        <dbReference type="SAM" id="MobiDB-lite"/>
    </source>
</evidence>
<protein>
    <recommendedName>
        <fullName evidence="4">Transcription factor domain-containing protein</fullName>
    </recommendedName>
</protein>
<dbReference type="VEuPathDB" id="FungiDB:PADG_04093"/>
<dbReference type="PANTHER" id="PTHR37540:SF5">
    <property type="entry name" value="TRANSCRIPTION FACTOR DOMAIN-CONTAINING PROTEIN"/>
    <property type="match status" value="1"/>
</dbReference>
<dbReference type="VEuPathDB" id="FungiDB:PABG_11356"/>
<dbReference type="PANTHER" id="PTHR37540">
    <property type="entry name" value="TRANSCRIPTION FACTOR (ACR-2), PUTATIVE-RELATED-RELATED"/>
    <property type="match status" value="1"/>
</dbReference>
<evidence type="ECO:0008006" key="4">
    <source>
        <dbReference type="Google" id="ProtNLM"/>
    </source>
</evidence>
<proteinExistence type="predicted"/>
<accession>A0A1D2JGK7</accession>
<reference evidence="2 3" key="1">
    <citation type="submission" date="2016-06" db="EMBL/GenBank/DDBJ databases">
        <authorList>
            <person name="Kjaerup R.B."/>
            <person name="Dalgaard T.S."/>
            <person name="Juul-Madsen H.R."/>
        </authorList>
    </citation>
    <scope>NUCLEOTIDE SEQUENCE [LARGE SCALE GENOMIC DNA]</scope>
    <source>
        <strain evidence="2 3">Pb300</strain>
    </source>
</reference>
<evidence type="ECO:0000313" key="3">
    <source>
        <dbReference type="Proteomes" id="UP000242814"/>
    </source>
</evidence>
<gene>
    <name evidence="2" type="ORF">ACO22_03239</name>
</gene>
<feature type="region of interest" description="Disordered" evidence="1">
    <location>
        <begin position="63"/>
        <end position="98"/>
    </location>
</feature>
<name>A0A1D2JGK7_PARBR</name>
<organism evidence="2 3">
    <name type="scientific">Paracoccidioides brasiliensis</name>
    <dbReference type="NCBI Taxonomy" id="121759"/>
    <lineage>
        <taxon>Eukaryota</taxon>
        <taxon>Fungi</taxon>
        <taxon>Dikarya</taxon>
        <taxon>Ascomycota</taxon>
        <taxon>Pezizomycotina</taxon>
        <taxon>Eurotiomycetes</taxon>
        <taxon>Eurotiomycetidae</taxon>
        <taxon>Onygenales</taxon>
        <taxon>Ajellomycetaceae</taxon>
        <taxon>Paracoccidioides</taxon>
    </lineage>
</organism>
<feature type="compositionally biased region" description="Polar residues" evidence="1">
    <location>
        <begin position="72"/>
        <end position="81"/>
    </location>
</feature>
<feature type="region of interest" description="Disordered" evidence="1">
    <location>
        <begin position="1"/>
        <end position="25"/>
    </location>
</feature>
<dbReference type="AlphaFoldDB" id="A0A1D2JGK7"/>
<dbReference type="EMBL" id="LZYO01000107">
    <property type="protein sequence ID" value="ODH34016.1"/>
    <property type="molecule type" value="Genomic_DNA"/>
</dbReference>
<dbReference type="Proteomes" id="UP000242814">
    <property type="component" value="Unassembled WGS sequence"/>
</dbReference>
<comment type="caution">
    <text evidence="2">The sequence shown here is derived from an EMBL/GenBank/DDBJ whole genome shotgun (WGS) entry which is preliminary data.</text>
</comment>
<evidence type="ECO:0000313" key="2">
    <source>
        <dbReference type="EMBL" id="ODH34016.1"/>
    </source>
</evidence>
<sequence>MPPRGRRARASERRATATLARPETDAKANGIFHFVSVNPSSELQKSENRSVIRSHASKYIWRQHRAVRADRGTSNSKSSRPPTECFPSPDDPNIATEKRPWPLASDIVKGEESLFLLPLPQKHISSTTEDDYMVEAGVSSRPGDGSQQVTQYASNVQSAGWNMGGPPYIYKNGYNTATGPLNQLAAYVGEPPHVFPSMLKSSSINKLLRYATFELWPGLVPGASNQVWRQEDVMKSWLPPALANPALFTAFLYGAAGHLQTRKRLESSQVAPQTREEKLEQIISETETIKQLNKMMFDPQQLCTDEIILAVLCMAFNKINYSVWTTNTDTSPRVPLCNLQWLHVYGGLSLNDQHVKGLFSLLQVKGGLHKITLPGLAETISTSHIMLTTKYLARPRLPFVPIFKDTLVGKTPNWPDLSLNACVVPFNAVNLFVNLQPIPARDPNTDPNPSDIFATANLPKHLTRVLRHMQNYTAVIKLYTQGLLPGLELAAIADRRNWIQYQLLSLNSINEFTKYPYSPDPMNASHDCSYDNSIQQSENYKIYEPTRIAAMIFSLIAVYPLPAANRPFRRLCRLMKGALLAAEIKRVNLNNPNLHESCWSGAEEVLLWVVLLGAIAARNTSSEEWFVEQAGNVVQVFGIQSWNQLKEVVERIMWMASVCDVNGLIVWNEISREIWIARGGESGVKDWRW</sequence>